<evidence type="ECO:0000313" key="3">
    <source>
        <dbReference type="EMBL" id="MCB5194698.1"/>
    </source>
</evidence>
<evidence type="ECO:0000256" key="1">
    <source>
        <dbReference type="SAM" id="SignalP"/>
    </source>
</evidence>
<organism evidence="3 4">
    <name type="scientific">Deefgea salmonis</name>
    <dbReference type="NCBI Taxonomy" id="2875502"/>
    <lineage>
        <taxon>Bacteria</taxon>
        <taxon>Pseudomonadati</taxon>
        <taxon>Pseudomonadota</taxon>
        <taxon>Betaproteobacteria</taxon>
        <taxon>Neisseriales</taxon>
        <taxon>Chitinibacteraceae</taxon>
        <taxon>Deefgea</taxon>
    </lineage>
</organism>
<feature type="domain" description="Peptidase C45 hydrolase" evidence="2">
    <location>
        <begin position="36"/>
        <end position="262"/>
    </location>
</feature>
<comment type="caution">
    <text evidence="3">The sequence shown here is derived from an EMBL/GenBank/DDBJ whole genome shotgun (WGS) entry which is preliminary data.</text>
</comment>
<sequence length="287" mass="31966">MNHKLVLLCLFGLNFQLSSPIYACTLWGVAGNTSLDGTLIAKNRDWTPNHQQSLRLQTPRIGYRYLGLFADDGHFKGLKAGVNTQGLVVLSASASSLPRSIREADRERHGVMAQILQNSASLDDVTAHADDLFSKAKPVFLLLADRYGLMQVEVGQHGKYRLQRIDQGTVAHTNHYLDESVLDQPQHVGMSSAIRLARINALLAEHDTPWQRDDFTLISRDKNAGPDNSLWRLGKAHTLASWQMALPLQGPARLHLILANPNQPEQLVDLTLDSKFWRQMDGVLAPK</sequence>
<dbReference type="PANTHER" id="PTHR34180:SF1">
    <property type="entry name" value="BETA-ALANYL-DOPAMINE_CARCININE HYDROLASE"/>
    <property type="match status" value="1"/>
</dbReference>
<dbReference type="InterPro" id="IPR047801">
    <property type="entry name" value="Peptidase_C45"/>
</dbReference>
<evidence type="ECO:0000259" key="2">
    <source>
        <dbReference type="Pfam" id="PF03417"/>
    </source>
</evidence>
<reference evidence="3 4" key="1">
    <citation type="submission" date="2021-10" db="EMBL/GenBank/DDBJ databases">
        <authorList>
            <person name="Chen M."/>
        </authorList>
    </citation>
    <scope>NUCLEOTIDE SEQUENCE [LARGE SCALE GENOMIC DNA]</scope>
    <source>
        <strain evidence="3 4">H3-26</strain>
    </source>
</reference>
<gene>
    <name evidence="3" type="ORF">LG219_00145</name>
</gene>
<feature type="signal peptide" evidence="1">
    <location>
        <begin position="1"/>
        <end position="23"/>
    </location>
</feature>
<evidence type="ECO:0000313" key="4">
    <source>
        <dbReference type="Proteomes" id="UP001198034"/>
    </source>
</evidence>
<dbReference type="RefSeq" id="WP_226762530.1">
    <property type="nucleotide sequence ID" value="NZ_JAJAWG010000001.1"/>
</dbReference>
<accession>A0ABS8BG56</accession>
<proteinExistence type="predicted"/>
<dbReference type="Gene3D" id="3.60.60.10">
    <property type="entry name" value="Penicillin V Acylase, Chain A"/>
    <property type="match status" value="1"/>
</dbReference>
<protein>
    <submittedName>
        <fullName evidence="3">C45 family peptidase</fullName>
    </submittedName>
</protein>
<feature type="chain" id="PRO_5047331264" evidence="1">
    <location>
        <begin position="24"/>
        <end position="287"/>
    </location>
</feature>
<dbReference type="InterPro" id="IPR005079">
    <property type="entry name" value="Peptidase_C45_hydrolase"/>
</dbReference>
<dbReference type="EMBL" id="JAJAWG010000001">
    <property type="protein sequence ID" value="MCB5194698.1"/>
    <property type="molecule type" value="Genomic_DNA"/>
</dbReference>
<dbReference type="Pfam" id="PF03417">
    <property type="entry name" value="AAT"/>
    <property type="match status" value="1"/>
</dbReference>
<name>A0ABS8BG56_9NEIS</name>
<dbReference type="PANTHER" id="PTHR34180">
    <property type="entry name" value="PEPTIDASE C45"/>
    <property type="match status" value="1"/>
</dbReference>
<keyword evidence="4" id="KW-1185">Reference proteome</keyword>
<keyword evidence="1" id="KW-0732">Signal</keyword>
<dbReference type="Proteomes" id="UP001198034">
    <property type="component" value="Unassembled WGS sequence"/>
</dbReference>